<name>A0ABT0RI14_9SPHN</name>
<dbReference type="EMBL" id="JAMGBC010000001">
    <property type="protein sequence ID" value="MCL6679836.1"/>
    <property type="molecule type" value="Genomic_DNA"/>
</dbReference>
<feature type="chain" id="PRO_5046353070" evidence="2">
    <location>
        <begin position="22"/>
        <end position="412"/>
    </location>
</feature>
<evidence type="ECO:0000256" key="1">
    <source>
        <dbReference type="SAM" id="MobiDB-lite"/>
    </source>
</evidence>
<dbReference type="Proteomes" id="UP001165343">
    <property type="component" value="Unassembled WGS sequence"/>
</dbReference>
<feature type="compositionally biased region" description="Low complexity" evidence="1">
    <location>
        <begin position="166"/>
        <end position="180"/>
    </location>
</feature>
<organism evidence="3 4">
    <name type="scientific">Sphingomonas anseongensis</name>
    <dbReference type="NCBI Taxonomy" id="2908207"/>
    <lineage>
        <taxon>Bacteria</taxon>
        <taxon>Pseudomonadati</taxon>
        <taxon>Pseudomonadota</taxon>
        <taxon>Alphaproteobacteria</taxon>
        <taxon>Sphingomonadales</taxon>
        <taxon>Sphingomonadaceae</taxon>
        <taxon>Sphingomonas</taxon>
    </lineage>
</organism>
<gene>
    <name evidence="3" type="ORF">LZ519_11000</name>
</gene>
<evidence type="ECO:0000313" key="3">
    <source>
        <dbReference type="EMBL" id="MCL6679836.1"/>
    </source>
</evidence>
<feature type="region of interest" description="Disordered" evidence="1">
    <location>
        <begin position="165"/>
        <end position="202"/>
    </location>
</feature>
<dbReference type="RefSeq" id="WP_249868711.1">
    <property type="nucleotide sequence ID" value="NZ_JAMGBC010000001.1"/>
</dbReference>
<feature type="signal peptide" evidence="2">
    <location>
        <begin position="1"/>
        <end position="21"/>
    </location>
</feature>
<evidence type="ECO:0000313" key="4">
    <source>
        <dbReference type="Proteomes" id="UP001165343"/>
    </source>
</evidence>
<keyword evidence="4" id="KW-1185">Reference proteome</keyword>
<reference evidence="3" key="1">
    <citation type="submission" date="2022-05" db="EMBL/GenBank/DDBJ databases">
        <authorList>
            <person name="Jo J.-H."/>
            <person name="Im W.-T."/>
        </authorList>
    </citation>
    <scope>NUCLEOTIDE SEQUENCE</scope>
    <source>
        <strain evidence="3">RG327</strain>
    </source>
</reference>
<keyword evidence="2" id="KW-0732">Signal</keyword>
<protein>
    <submittedName>
        <fullName evidence="3">Uncharacterized protein</fullName>
    </submittedName>
</protein>
<sequence length="412" mass="44637">MRFHLGVAAVLAAALSSAAQAGAFPDYAPDGKMWMSCFVSLKDTEYGAKNPIALGGYWLIDVPEGTRKETLDRLKAQWLDEYLDRIPAEFPGYVPRMANGEVYDARCGSYYDRSDFPAYGAHHKEPVTSQGVFRSDFVPSFAEAWISTREYARDYTGEVAFSGNIKPSKPATKKPSTPTSELTIVAPGGASQGESDAEARKQKAKEAELARQQAREQREAEFQAKMAEHEAGVAEYNRKVAEREAEIARQNAQQSAAKEAAARELEAYRLKAAAAERLQKEYDAAQKRHSLCITGNAQACADIAAGKPVATEVADAGKASTDSDATRCVSSPVVGQSTTWKDAIAATVINGCPTAVDIRICLLREGGWNCGVNWGLKPQESWAWSSFKSNGELFWDARVSGSSRPLASPAGM</sequence>
<comment type="caution">
    <text evidence="3">The sequence shown here is derived from an EMBL/GenBank/DDBJ whole genome shotgun (WGS) entry which is preliminary data.</text>
</comment>
<proteinExistence type="predicted"/>
<evidence type="ECO:0000256" key="2">
    <source>
        <dbReference type="SAM" id="SignalP"/>
    </source>
</evidence>
<accession>A0ABT0RI14</accession>